<comment type="caution">
    <text evidence="2">The sequence shown here is derived from an EMBL/GenBank/DDBJ whole genome shotgun (WGS) entry which is preliminary data.</text>
</comment>
<gene>
    <name evidence="2" type="ORF">ACFORO_21630</name>
</gene>
<sequence>MAEAGLLDVVTRAAVDFGLQIDAPNIVRHVCAPASMALGDDGNNDQVIRVARWRRASGATDHSGALDQSAKAPKRTTLGVVT</sequence>
<dbReference type="Proteomes" id="UP001595764">
    <property type="component" value="Unassembled WGS sequence"/>
</dbReference>
<reference evidence="3" key="1">
    <citation type="journal article" date="2019" name="Int. J. Syst. Evol. Microbiol.">
        <title>The Global Catalogue of Microorganisms (GCM) 10K type strain sequencing project: providing services to taxonomists for standard genome sequencing and annotation.</title>
        <authorList>
            <consortium name="The Broad Institute Genomics Platform"/>
            <consortium name="The Broad Institute Genome Sequencing Center for Infectious Disease"/>
            <person name="Wu L."/>
            <person name="Ma J."/>
        </authorList>
    </citation>
    <scope>NUCLEOTIDE SEQUENCE [LARGE SCALE GENOMIC DNA]</scope>
    <source>
        <strain evidence="3">CGMCC 4.7682</strain>
    </source>
</reference>
<organism evidence="2 3">
    <name type="scientific">Amycolatopsis halotolerans</name>
    <dbReference type="NCBI Taxonomy" id="330083"/>
    <lineage>
        <taxon>Bacteria</taxon>
        <taxon>Bacillati</taxon>
        <taxon>Actinomycetota</taxon>
        <taxon>Actinomycetes</taxon>
        <taxon>Pseudonocardiales</taxon>
        <taxon>Pseudonocardiaceae</taxon>
        <taxon>Amycolatopsis</taxon>
    </lineage>
</organism>
<evidence type="ECO:0000313" key="2">
    <source>
        <dbReference type="EMBL" id="MFC3512785.1"/>
    </source>
</evidence>
<protein>
    <submittedName>
        <fullName evidence="2">Uncharacterized protein</fullName>
    </submittedName>
</protein>
<dbReference type="EMBL" id="JBHRWI010000025">
    <property type="protein sequence ID" value="MFC3512785.1"/>
    <property type="molecule type" value="Genomic_DNA"/>
</dbReference>
<dbReference type="RefSeq" id="WP_377876469.1">
    <property type="nucleotide sequence ID" value="NZ_JBHMAY010000096.1"/>
</dbReference>
<name>A0ABV7QLI0_9PSEU</name>
<accession>A0ABV7QLI0</accession>
<evidence type="ECO:0000256" key="1">
    <source>
        <dbReference type="SAM" id="MobiDB-lite"/>
    </source>
</evidence>
<feature type="region of interest" description="Disordered" evidence="1">
    <location>
        <begin position="57"/>
        <end position="82"/>
    </location>
</feature>
<evidence type="ECO:0000313" key="3">
    <source>
        <dbReference type="Proteomes" id="UP001595764"/>
    </source>
</evidence>
<keyword evidence="3" id="KW-1185">Reference proteome</keyword>
<proteinExistence type="predicted"/>